<reference evidence="2 3" key="1">
    <citation type="submission" date="2020-08" db="EMBL/GenBank/DDBJ databases">
        <title>Genomic Encyclopedia of Type Strains, Phase IV (KMG-IV): sequencing the most valuable type-strain genomes for metagenomic binning, comparative biology and taxonomic classification.</title>
        <authorList>
            <person name="Goeker M."/>
        </authorList>
    </citation>
    <scope>NUCLEOTIDE SEQUENCE [LARGE SCALE GENOMIC DNA]</scope>
    <source>
        <strain evidence="2 3">DSM 23562</strain>
    </source>
</reference>
<evidence type="ECO:0000313" key="2">
    <source>
        <dbReference type="EMBL" id="MBB6052408.1"/>
    </source>
</evidence>
<dbReference type="EMBL" id="JACHGW010000004">
    <property type="protein sequence ID" value="MBB6052408.1"/>
    <property type="molecule type" value="Genomic_DNA"/>
</dbReference>
<dbReference type="AlphaFoldDB" id="A0A7W9SUR0"/>
<proteinExistence type="predicted"/>
<keyword evidence="3" id="KW-1185">Reference proteome</keyword>
<keyword evidence="1" id="KW-1133">Transmembrane helix</keyword>
<feature type="transmembrane region" description="Helical" evidence="1">
    <location>
        <begin position="42"/>
        <end position="62"/>
    </location>
</feature>
<organism evidence="2 3">
    <name type="scientific">Armatimonas rosea</name>
    <dbReference type="NCBI Taxonomy" id="685828"/>
    <lineage>
        <taxon>Bacteria</taxon>
        <taxon>Bacillati</taxon>
        <taxon>Armatimonadota</taxon>
        <taxon>Armatimonadia</taxon>
        <taxon>Armatimonadales</taxon>
        <taxon>Armatimonadaceae</taxon>
        <taxon>Armatimonas</taxon>
    </lineage>
</organism>
<sequence length="446" mass="49689">MDNSELEQQAQQLYADAKPAPALRDRTLKALPPPSGRPPYRLLLALAGTAAVVGIVAGIVLVPHPASALAPVEKALRRVNTASWDSTLRAWDEKKDTQRMVSHHTLRINPPAIRIETTVDSAGVNEGVFVWTPEGSWCYDSKQDAYLIFEGSTSAAPAEVLRMRKANQKRILDPVTNTQGLTWTRQPRVRQGRPTLQFSAQSHRSISLYTGKGGTVRRNDTVFLWADPKTHLLIREEREYHWWKTGMLQVSANFRYDQPIPPGTFAPRPPAGARCFVSADLSKAPTSLPESELPALRAAIARIERAWAQRDSAALAAEFDFAYLPTLYANPGSSYSLHPFAEQQKSYWQKRLQALSKRFPTTDIQHWELTSAKRVGALSTSAAPLLYRPVGEPEWIKAEVEARTAGGMHVHRLFFRTLPDGTPRLFFVQLAEVQEGFPDPPGVFGK</sequence>
<keyword evidence="1" id="KW-0472">Membrane</keyword>
<evidence type="ECO:0000313" key="3">
    <source>
        <dbReference type="Proteomes" id="UP000520814"/>
    </source>
</evidence>
<dbReference type="RefSeq" id="WP_184201398.1">
    <property type="nucleotide sequence ID" value="NZ_JACHGW010000004.1"/>
</dbReference>
<name>A0A7W9SUR0_ARMRO</name>
<protein>
    <submittedName>
        <fullName evidence="2">Uncharacterized protein</fullName>
    </submittedName>
</protein>
<gene>
    <name evidence="2" type="ORF">HNQ39_004229</name>
</gene>
<evidence type="ECO:0000256" key="1">
    <source>
        <dbReference type="SAM" id="Phobius"/>
    </source>
</evidence>
<accession>A0A7W9SUR0</accession>
<comment type="caution">
    <text evidence="2">The sequence shown here is derived from an EMBL/GenBank/DDBJ whole genome shotgun (WGS) entry which is preliminary data.</text>
</comment>
<dbReference type="Proteomes" id="UP000520814">
    <property type="component" value="Unassembled WGS sequence"/>
</dbReference>
<keyword evidence="1" id="KW-0812">Transmembrane</keyword>